<keyword evidence="1" id="KW-0812">Transmembrane</keyword>
<keyword evidence="1" id="KW-1133">Transmembrane helix</keyword>
<dbReference type="Proteomes" id="UP000515312">
    <property type="component" value="Chromosome"/>
</dbReference>
<evidence type="ECO:0000313" key="3">
    <source>
        <dbReference type="Proteomes" id="UP000515312"/>
    </source>
</evidence>
<sequence length="92" mass="10420">MYPLENFARDLYRAMRQLIRSREFASMAILTLAFGISANFAIFSIVKAVLLRPLPYRHPERLSWQKTSPIATQAHTSTPIANSMLAATEPQL</sequence>
<gene>
    <name evidence="2" type="ORF">H7849_14850</name>
</gene>
<evidence type="ECO:0000256" key="1">
    <source>
        <dbReference type="SAM" id="Phobius"/>
    </source>
</evidence>
<protein>
    <submittedName>
        <fullName evidence="2">Uncharacterized protein</fullName>
    </submittedName>
</protein>
<reference evidence="2 3" key="1">
    <citation type="submission" date="2020-08" db="EMBL/GenBank/DDBJ databases">
        <title>Edaphobacter telluris sp. nov. and Acidobacterium dinghuensis sp. nov., two acidobacteria isolated from forest soil.</title>
        <authorList>
            <person name="Fu J."/>
            <person name="Qiu L."/>
        </authorList>
    </citation>
    <scope>NUCLEOTIDE SEQUENCE [LARGE SCALE GENOMIC DNA]</scope>
    <source>
        <strain evidence="2">4Y35</strain>
    </source>
</reference>
<accession>A0A7G8BD12</accession>
<dbReference type="EMBL" id="CP060394">
    <property type="protein sequence ID" value="QNI30432.1"/>
    <property type="molecule type" value="Genomic_DNA"/>
</dbReference>
<dbReference type="AlphaFoldDB" id="A0A7G8BD12"/>
<evidence type="ECO:0000313" key="2">
    <source>
        <dbReference type="EMBL" id="QNI30432.1"/>
    </source>
</evidence>
<feature type="transmembrane region" description="Helical" evidence="1">
    <location>
        <begin position="24"/>
        <end position="51"/>
    </location>
</feature>
<dbReference type="KEGG" id="adin:H7849_14850"/>
<keyword evidence="1" id="KW-0472">Membrane</keyword>
<name>A0A7G8BD12_9BACT</name>
<proteinExistence type="predicted"/>
<organism evidence="2 3">
    <name type="scientific">Alloacidobacterium dinghuense</name>
    <dbReference type="NCBI Taxonomy" id="2763107"/>
    <lineage>
        <taxon>Bacteria</taxon>
        <taxon>Pseudomonadati</taxon>
        <taxon>Acidobacteriota</taxon>
        <taxon>Terriglobia</taxon>
        <taxon>Terriglobales</taxon>
        <taxon>Acidobacteriaceae</taxon>
        <taxon>Alloacidobacterium</taxon>
    </lineage>
</organism>
<keyword evidence="3" id="KW-1185">Reference proteome</keyword>
<dbReference type="RefSeq" id="WP_186740324.1">
    <property type="nucleotide sequence ID" value="NZ_CP060394.1"/>
</dbReference>